<dbReference type="Proteomes" id="UP000051063">
    <property type="component" value="Unassembled WGS sequence"/>
</dbReference>
<gene>
    <name evidence="2" type="ORF">AN963_13335</name>
</gene>
<keyword evidence="1" id="KW-0732">Signal</keyword>
<comment type="caution">
    <text evidence="2">The sequence shown here is derived from an EMBL/GenBank/DDBJ whole genome shotgun (WGS) entry which is preliminary data.</text>
</comment>
<name>A0ABR5N5V6_BRECH</name>
<dbReference type="PROSITE" id="PS51257">
    <property type="entry name" value="PROKAR_LIPOPROTEIN"/>
    <property type="match status" value="1"/>
</dbReference>
<keyword evidence="3" id="KW-1185">Reference proteome</keyword>
<sequence>MKSSRSWLIGVIATVLITGCSTQTAEPTINTNHSEEQHSNMPSDIQETTASAKVLPTFLDKVDPNIKMIYQIAGYSNELLQWIPCYCGCGEEAGHKHNGNCFIKEVEQDGSVVWDDHGTRCGTCLEIAFTSAKMLKEGKSVKEIRTFIDDTYKDGYGKPPPTPMPS</sequence>
<feature type="signal peptide" evidence="1">
    <location>
        <begin position="1"/>
        <end position="25"/>
    </location>
</feature>
<accession>A0ABR5N5V6</accession>
<reference evidence="2 3" key="1">
    <citation type="submission" date="2015-09" db="EMBL/GenBank/DDBJ databases">
        <title>Genome sequencing project for genomic taxonomy and phylogenomics of Bacillus-like bacteria.</title>
        <authorList>
            <person name="Liu B."/>
            <person name="Wang J."/>
            <person name="Zhu Y."/>
            <person name="Liu G."/>
            <person name="Chen Q."/>
            <person name="Chen Z."/>
            <person name="Lan J."/>
            <person name="Che J."/>
            <person name="Ge C."/>
            <person name="Shi H."/>
            <person name="Pan Z."/>
            <person name="Liu X."/>
        </authorList>
    </citation>
    <scope>NUCLEOTIDE SEQUENCE [LARGE SCALE GENOMIC DNA]</scope>
    <source>
        <strain evidence="2 3">DSM 8552</strain>
    </source>
</reference>
<dbReference type="InterPro" id="IPR025673">
    <property type="entry name" value="PCYCGC"/>
</dbReference>
<evidence type="ECO:0000313" key="3">
    <source>
        <dbReference type="Proteomes" id="UP000051063"/>
    </source>
</evidence>
<proteinExistence type="predicted"/>
<dbReference type="Pfam" id="PF13798">
    <property type="entry name" value="PCYCGC"/>
    <property type="match status" value="1"/>
</dbReference>
<evidence type="ECO:0000313" key="2">
    <source>
        <dbReference type="EMBL" id="KQL45990.1"/>
    </source>
</evidence>
<dbReference type="EMBL" id="LJJB01000010">
    <property type="protein sequence ID" value="KQL45990.1"/>
    <property type="molecule type" value="Genomic_DNA"/>
</dbReference>
<protein>
    <recommendedName>
        <fullName evidence="4">Lipoprotein</fullName>
    </recommendedName>
</protein>
<dbReference type="RefSeq" id="WP_055745062.1">
    <property type="nucleotide sequence ID" value="NZ_LJJB01000010.1"/>
</dbReference>
<organism evidence="2 3">
    <name type="scientific">Brevibacillus choshinensis</name>
    <dbReference type="NCBI Taxonomy" id="54911"/>
    <lineage>
        <taxon>Bacteria</taxon>
        <taxon>Bacillati</taxon>
        <taxon>Bacillota</taxon>
        <taxon>Bacilli</taxon>
        <taxon>Bacillales</taxon>
        <taxon>Paenibacillaceae</taxon>
        <taxon>Brevibacillus</taxon>
    </lineage>
</organism>
<evidence type="ECO:0008006" key="4">
    <source>
        <dbReference type="Google" id="ProtNLM"/>
    </source>
</evidence>
<feature type="chain" id="PRO_5045636180" description="Lipoprotein" evidence="1">
    <location>
        <begin position="26"/>
        <end position="166"/>
    </location>
</feature>
<evidence type="ECO:0000256" key="1">
    <source>
        <dbReference type="SAM" id="SignalP"/>
    </source>
</evidence>